<reference evidence="11 12" key="1">
    <citation type="journal article" date="2018" name="Cell">
        <title>The Chara Genome: Secondary Complexity and Implications for Plant Terrestrialization.</title>
        <authorList>
            <person name="Nishiyama T."/>
            <person name="Sakayama H."/>
            <person name="Vries J.D."/>
            <person name="Buschmann H."/>
            <person name="Saint-Marcoux D."/>
            <person name="Ullrich K.K."/>
            <person name="Haas F.B."/>
            <person name="Vanderstraeten L."/>
            <person name="Becker D."/>
            <person name="Lang D."/>
            <person name="Vosolsobe S."/>
            <person name="Rombauts S."/>
            <person name="Wilhelmsson P.K.I."/>
            <person name="Janitza P."/>
            <person name="Kern R."/>
            <person name="Heyl A."/>
            <person name="Rumpler F."/>
            <person name="Villalobos L.I.A.C."/>
            <person name="Clay J.M."/>
            <person name="Skokan R."/>
            <person name="Toyoda A."/>
            <person name="Suzuki Y."/>
            <person name="Kagoshima H."/>
            <person name="Schijlen E."/>
            <person name="Tajeshwar N."/>
            <person name="Catarino B."/>
            <person name="Hetherington A.J."/>
            <person name="Saltykova A."/>
            <person name="Bonnot C."/>
            <person name="Breuninger H."/>
            <person name="Symeonidi A."/>
            <person name="Radhakrishnan G.V."/>
            <person name="Van Nieuwerburgh F."/>
            <person name="Deforce D."/>
            <person name="Chang C."/>
            <person name="Karol K.G."/>
            <person name="Hedrich R."/>
            <person name="Ulvskov P."/>
            <person name="Glockner G."/>
            <person name="Delwiche C.F."/>
            <person name="Petrasek J."/>
            <person name="Van de Peer Y."/>
            <person name="Friml J."/>
            <person name="Beilby M."/>
            <person name="Dolan L."/>
            <person name="Kohara Y."/>
            <person name="Sugano S."/>
            <person name="Fujiyama A."/>
            <person name="Delaux P.-M."/>
            <person name="Quint M."/>
            <person name="TheiBen G."/>
            <person name="Hagemann M."/>
            <person name="Harholt J."/>
            <person name="Dunand C."/>
            <person name="Zachgo S."/>
            <person name="Langdale J."/>
            <person name="Maumus F."/>
            <person name="Straeten D.V.D."/>
            <person name="Gould S.B."/>
            <person name="Rensing S.A."/>
        </authorList>
    </citation>
    <scope>NUCLEOTIDE SEQUENCE [LARGE SCALE GENOMIC DNA]</scope>
    <source>
        <strain evidence="11 12">S276</strain>
    </source>
</reference>
<dbReference type="InterPro" id="IPR043136">
    <property type="entry name" value="B30.2/SPRY_sf"/>
</dbReference>
<evidence type="ECO:0000256" key="4">
    <source>
        <dbReference type="ARBA" id="ARBA00022786"/>
    </source>
</evidence>
<evidence type="ECO:0000256" key="5">
    <source>
        <dbReference type="ARBA" id="ARBA00022833"/>
    </source>
</evidence>
<feature type="compositionally biased region" description="Basic and acidic residues" evidence="8">
    <location>
        <begin position="1664"/>
        <end position="1676"/>
    </location>
</feature>
<feature type="domain" description="RING-type" evidence="9">
    <location>
        <begin position="1608"/>
        <end position="1646"/>
    </location>
</feature>
<feature type="compositionally biased region" description="Low complexity" evidence="8">
    <location>
        <begin position="27"/>
        <end position="36"/>
    </location>
</feature>
<dbReference type="PANTHER" id="PTHR13363">
    <property type="entry name" value="RING FINGER AND SRY DOMAIN-CONTAINING"/>
    <property type="match status" value="1"/>
</dbReference>
<evidence type="ECO:0008006" key="13">
    <source>
        <dbReference type="Google" id="ProtNLM"/>
    </source>
</evidence>
<dbReference type="SUPFAM" id="SSF49899">
    <property type="entry name" value="Concanavalin A-like lectins/glucanases"/>
    <property type="match status" value="1"/>
</dbReference>
<organism evidence="11 12">
    <name type="scientific">Chara braunii</name>
    <name type="common">Braun's stonewort</name>
    <dbReference type="NCBI Taxonomy" id="69332"/>
    <lineage>
        <taxon>Eukaryota</taxon>
        <taxon>Viridiplantae</taxon>
        <taxon>Streptophyta</taxon>
        <taxon>Charophyceae</taxon>
        <taxon>Charales</taxon>
        <taxon>Characeae</taxon>
        <taxon>Chara</taxon>
    </lineage>
</organism>
<dbReference type="PROSITE" id="PS51257">
    <property type="entry name" value="PROKAR_LIPOPROTEIN"/>
    <property type="match status" value="1"/>
</dbReference>
<keyword evidence="12" id="KW-1185">Reference proteome</keyword>
<keyword evidence="3 6" id="KW-0863">Zinc-finger</keyword>
<dbReference type="InterPro" id="IPR019474">
    <property type="entry name" value="Ub_conjug_fac_E4_core"/>
</dbReference>
<dbReference type="InterPro" id="IPR001841">
    <property type="entry name" value="Znf_RING"/>
</dbReference>
<keyword evidence="1" id="KW-0808">Transferase</keyword>
<evidence type="ECO:0000259" key="10">
    <source>
        <dbReference type="PROSITE" id="PS50188"/>
    </source>
</evidence>
<sequence length="1693" mass="184618">MWRQAGASAGDDGGGGGGGGGGGAGCSEGSSSANAGRTSNGEAGGARRKGGGDGEGGERAAAGIALALLLSDSGGGGGAFPRSLPCCSSSSSGNGTSSSHRHHHSYKHHPHPQSHLYRHRQYELFGRGSTDADSRKSICYVLDVAAPPAGGRSPSFCEGGKINIDGVREVIRHRLQGLRWSESQPYGFYKFEWFVSCKHGPKVVEIDKQAVYGSVSFGRRELVVEGQANFSTVEANARVFDGKWMYEVTLGTSGIQQLGWATGNCPFNSDDGVGDVPNSYAFDGKRGRKWSPSSPQLYGQPWANGDVIGCCIDLELGEISFYRNGVSMGVAFSQVRTEYAYFPAVSILHGERCELNFGGRPFRYPVEGFAPLQEPPLVALPLDPEESLRWGKLGLYGSATAQAQYLLECLRRLVRARKPGRGDLGGDDGSPSFSSSSSSSSSFCFSSSSCSSASVRSSIERLTMVDPLESKDVLSVAGAICVYLSPLLTGDVKLAANQLNSKPERKRWEGAPRARSRSSVGLCRDDFQLLYSVSYDVWGEPMSSSRRGAVGGGAGGLPGSTVLSSLSCSNSKSCRGYDDGAVGGGGGVASAAAVMTSSSPSSSSSTSSSSASSSTYPGLEYVIWATLVPFLLETLGPSPPHDGDTLDNVVSLLLRCLDSVALEFCIPEIFEALAYGCRTSSLVPRDYPYTGAYKYLALACRLVKSREVMERWWRSPGFDVCLEGLLTRKTPNKVDLEGLFPVVWWHGTREECCSETKMKQAMQGLGSAMKKVEELHVELCRSIIDFVPRKEATALCPLDGERTVYHRGDVFHAFLGQLVLKNRGANRNIPPAGLSDNCVLVSVYLVLLHLLTEGSGAVDPTNQTARGSVASSSSGGSAGGNGFLRRGGRRCFPVRLLLDYPQCYDLPRLGGTFSHLSKVLPTDPSHMEDIEWEEDPGDEEEEEEGEGEGAGRLDDVKAGESGVVSRESEAGEVHNGYCLAGTRGHGFRRSSAENGRYGSVREQGGGMPLQPSNSTGLQGHLHNHRESSQGHLENVVDNGGGRGGGRSRGGPVRLRAAEERYGGSCTVIPSSGGQTENCPNGPEQARASGSLDGLCGIREEELLDTMVLLYHLGMASNFKQANLYLQNQMLAISHLDESDRNLQEIEMTVREFESRPMSARNERNYQQALEYRKNLKVAKVFYREDAAEYVRQFAWYRVLFFSPSKQHGMYATCIYIVQLLLAASKRERIFSYVPEFYVEALMDSFHALRRSDPPVVPPAALMRKGLSPMATFLVMHFNDARIANPDVRDALLQSISVLLQYKEYMAAFEASRTARESMVGALLEAFDNRFWIPVSSILLRLCKGGGFGASNAPSSHGGGTSPLFQRLLQKKCTSDEKLFASFLNRLFNMLTWTVMEFSVAMKEVQDVVNQRTDTLQRRCIVMFELSCNMERVLEFLTLELPHVFLCGSEMNLTRLCELLIFVLKHTATGPGALLFDRSLMVGVSSMEKVNPAHMLAPLVGIVLNLASASSFKPRAGYPLCIARALAAADVSGSCLEHFDYLLQYNWTEAFPDDSSLKRLPELKLFAKRLKLEIEELKHQATKEEERREWRNKRLQALGPLEGEEVEVCTICCWMDIDTIFLPCKHRSCRRCISRHLLNNKRCFFCNAFVEDLSFFTTEGSCEEEMGKKVEEDRKTDQDDDEGGKSVVGCEVKS</sequence>
<protein>
    <recommendedName>
        <fullName evidence="13">B30.2/SPRY domain-containing protein</fullName>
    </recommendedName>
</protein>
<dbReference type="Gene3D" id="3.30.40.10">
    <property type="entry name" value="Zinc/RING finger domain, C3HC4 (zinc finger)"/>
    <property type="match status" value="1"/>
</dbReference>
<comment type="caution">
    <text evidence="11">The sequence shown here is derived from an EMBL/GenBank/DDBJ whole genome shotgun (WGS) entry which is preliminary data.</text>
</comment>
<proteinExistence type="predicted"/>
<dbReference type="GO" id="GO:0016567">
    <property type="term" value="P:protein ubiquitination"/>
    <property type="evidence" value="ECO:0007669"/>
    <property type="project" value="InterPro"/>
</dbReference>
<dbReference type="GO" id="GO:0006511">
    <property type="term" value="P:ubiquitin-dependent protein catabolic process"/>
    <property type="evidence" value="ECO:0007669"/>
    <property type="project" value="InterPro"/>
</dbReference>
<feature type="region of interest" description="Disordered" evidence="8">
    <location>
        <begin position="1015"/>
        <end position="1051"/>
    </location>
</feature>
<feature type="compositionally biased region" description="Gly residues" evidence="8">
    <location>
        <begin position="11"/>
        <end position="26"/>
    </location>
</feature>
<dbReference type="SMART" id="SM00449">
    <property type="entry name" value="SPRY"/>
    <property type="match status" value="1"/>
</dbReference>
<feature type="compositionally biased region" description="Basic and acidic residues" evidence="8">
    <location>
        <begin position="949"/>
        <end position="958"/>
    </location>
</feature>
<dbReference type="PROSITE" id="PS50188">
    <property type="entry name" value="B302_SPRY"/>
    <property type="match status" value="1"/>
</dbReference>
<dbReference type="GO" id="GO:0008270">
    <property type="term" value="F:zinc ion binding"/>
    <property type="evidence" value="ECO:0007669"/>
    <property type="project" value="UniProtKB-KW"/>
</dbReference>
<feature type="region of interest" description="Disordered" evidence="8">
    <location>
        <begin position="1"/>
        <end position="58"/>
    </location>
</feature>
<dbReference type="Pfam" id="PF10408">
    <property type="entry name" value="Ufd2P_core"/>
    <property type="match status" value="1"/>
</dbReference>
<dbReference type="EMBL" id="BFEA01000010">
    <property type="protein sequence ID" value="GBG60376.1"/>
    <property type="molecule type" value="Genomic_DNA"/>
</dbReference>
<evidence type="ECO:0000256" key="2">
    <source>
        <dbReference type="ARBA" id="ARBA00022723"/>
    </source>
</evidence>
<dbReference type="InterPro" id="IPR003877">
    <property type="entry name" value="SPRY_dom"/>
</dbReference>
<accession>A0A388JRE1</accession>
<dbReference type="InterPro" id="IPR013083">
    <property type="entry name" value="Znf_RING/FYVE/PHD"/>
</dbReference>
<feature type="region of interest" description="Disordered" evidence="8">
    <location>
        <begin position="1065"/>
        <end position="1085"/>
    </location>
</feature>
<dbReference type="Pfam" id="PF13920">
    <property type="entry name" value="zf-C3HC4_3"/>
    <property type="match status" value="1"/>
</dbReference>
<dbReference type="InterPro" id="IPR013320">
    <property type="entry name" value="ConA-like_dom_sf"/>
</dbReference>
<dbReference type="OrthoDB" id="258495at2759"/>
<dbReference type="Proteomes" id="UP000265515">
    <property type="component" value="Unassembled WGS sequence"/>
</dbReference>
<dbReference type="GO" id="GO:0000151">
    <property type="term" value="C:ubiquitin ligase complex"/>
    <property type="evidence" value="ECO:0007669"/>
    <property type="project" value="InterPro"/>
</dbReference>
<gene>
    <name evidence="11" type="ORF">CBR_g4334</name>
</gene>
<dbReference type="Pfam" id="PF00622">
    <property type="entry name" value="SPRY"/>
    <property type="match status" value="1"/>
</dbReference>
<feature type="compositionally biased region" description="Low complexity" evidence="8">
    <location>
        <begin position="430"/>
        <end position="444"/>
    </location>
</feature>
<evidence type="ECO:0000256" key="7">
    <source>
        <dbReference type="SAM" id="Coils"/>
    </source>
</evidence>
<feature type="region of interest" description="Disordered" evidence="8">
    <location>
        <begin position="1663"/>
        <end position="1693"/>
    </location>
</feature>
<evidence type="ECO:0000256" key="1">
    <source>
        <dbReference type="ARBA" id="ARBA00022679"/>
    </source>
</evidence>
<dbReference type="CDD" id="cd16541">
    <property type="entry name" value="RING-HC_RNF123"/>
    <property type="match status" value="1"/>
</dbReference>
<evidence type="ECO:0000256" key="8">
    <source>
        <dbReference type="SAM" id="MobiDB-lite"/>
    </source>
</evidence>
<keyword evidence="7" id="KW-0175">Coiled coil</keyword>
<feature type="compositionally biased region" description="Basic residues" evidence="8">
    <location>
        <begin position="99"/>
        <end position="113"/>
    </location>
</feature>
<dbReference type="Gene3D" id="2.60.120.920">
    <property type="match status" value="1"/>
</dbReference>
<feature type="domain" description="B30.2/SPRY" evidence="10">
    <location>
        <begin position="183"/>
        <end position="362"/>
    </location>
</feature>
<feature type="region of interest" description="Disordered" evidence="8">
    <location>
        <begin position="420"/>
        <end position="444"/>
    </location>
</feature>
<feature type="compositionally biased region" description="Low complexity" evidence="8">
    <location>
        <begin position="88"/>
        <end position="98"/>
    </location>
</feature>
<evidence type="ECO:0000313" key="11">
    <source>
        <dbReference type="EMBL" id="GBG60376.1"/>
    </source>
</evidence>
<feature type="compositionally biased region" description="Gly residues" evidence="8">
    <location>
        <begin position="1038"/>
        <end position="1048"/>
    </location>
</feature>
<dbReference type="InterPro" id="IPR045129">
    <property type="entry name" value="RNF123/RKP/RSPRY1"/>
</dbReference>
<dbReference type="SUPFAM" id="SSF57850">
    <property type="entry name" value="RING/U-box"/>
    <property type="match status" value="1"/>
</dbReference>
<dbReference type="STRING" id="69332.A0A388JRE1"/>
<feature type="region of interest" description="Disordered" evidence="8">
    <location>
        <begin position="920"/>
        <end position="960"/>
    </location>
</feature>
<dbReference type="Pfam" id="PF25576">
    <property type="entry name" value="TPR_RNF123"/>
    <property type="match status" value="1"/>
</dbReference>
<feature type="compositionally biased region" description="Acidic residues" evidence="8">
    <location>
        <begin position="930"/>
        <end position="947"/>
    </location>
</feature>
<keyword evidence="5" id="KW-0862">Zinc</keyword>
<feature type="coiled-coil region" evidence="7">
    <location>
        <begin position="1559"/>
        <end position="1586"/>
    </location>
</feature>
<dbReference type="GO" id="GO:0034450">
    <property type="term" value="F:ubiquitin-ubiquitin ligase activity"/>
    <property type="evidence" value="ECO:0007669"/>
    <property type="project" value="InterPro"/>
</dbReference>
<feature type="region of interest" description="Disordered" evidence="8">
    <location>
        <begin position="857"/>
        <end position="881"/>
    </location>
</feature>
<feature type="region of interest" description="Disordered" evidence="8">
    <location>
        <begin position="87"/>
        <end position="113"/>
    </location>
</feature>
<name>A0A388JRE1_CHABU</name>
<dbReference type="PROSITE" id="PS50089">
    <property type="entry name" value="ZF_RING_2"/>
    <property type="match status" value="1"/>
</dbReference>
<dbReference type="GO" id="GO:0005737">
    <property type="term" value="C:cytoplasm"/>
    <property type="evidence" value="ECO:0007669"/>
    <property type="project" value="TreeGrafter"/>
</dbReference>
<feature type="compositionally biased region" description="Low complexity" evidence="8">
    <location>
        <begin position="1"/>
        <end position="10"/>
    </location>
</feature>
<evidence type="ECO:0000256" key="6">
    <source>
        <dbReference type="PROSITE-ProRule" id="PRU00175"/>
    </source>
</evidence>
<evidence type="ECO:0000256" key="3">
    <source>
        <dbReference type="ARBA" id="ARBA00022771"/>
    </source>
</evidence>
<keyword evidence="2" id="KW-0479">Metal-binding</keyword>
<keyword evidence="4" id="KW-0833">Ubl conjugation pathway</keyword>
<feature type="compositionally biased region" description="Polar residues" evidence="8">
    <location>
        <begin position="1067"/>
        <end position="1078"/>
    </location>
</feature>
<dbReference type="Gramene" id="GBG60376">
    <property type="protein sequence ID" value="GBG60376"/>
    <property type="gene ID" value="CBR_g4334"/>
</dbReference>
<dbReference type="InterPro" id="IPR057987">
    <property type="entry name" value="TPR_RNF123/RKP"/>
</dbReference>
<evidence type="ECO:0000259" key="9">
    <source>
        <dbReference type="PROSITE" id="PS50089"/>
    </source>
</evidence>
<feature type="compositionally biased region" description="Low complexity" evidence="8">
    <location>
        <begin position="865"/>
        <end position="875"/>
    </location>
</feature>
<evidence type="ECO:0000313" key="12">
    <source>
        <dbReference type="Proteomes" id="UP000265515"/>
    </source>
</evidence>
<dbReference type="OMA" id="HCELDAK"/>
<dbReference type="InterPro" id="IPR001870">
    <property type="entry name" value="B30.2/SPRY"/>
</dbReference>
<dbReference type="PANTHER" id="PTHR13363:SF5">
    <property type="entry name" value="E3 UBIQUITIN-PROTEIN LIGASE RNF123"/>
    <property type="match status" value="1"/>
</dbReference>
<dbReference type="SMART" id="SM00184">
    <property type="entry name" value="RING"/>
    <property type="match status" value="1"/>
</dbReference>